<sequence>MTSVVYKIATLACFNSAARPSSHGVFPHCPLRHSGCELLSHLCLSSPRTTRRTLQARRQKAGVAGGRALPYWKYHLGWWYDWTPAPDSNTNVLGVSMLWGDGQNGPQDSRRFNEFQSLKSTPPYVLGFNEPDCTGQDVSSNLSVKDGIHW</sequence>
<dbReference type="AlphaFoldDB" id="A0A9Q9AGU7"/>
<feature type="domain" description="Asl1-like glycosyl hydrolase catalytic" evidence="1">
    <location>
        <begin position="74"/>
        <end position="146"/>
    </location>
</feature>
<evidence type="ECO:0000259" key="1">
    <source>
        <dbReference type="Pfam" id="PF11790"/>
    </source>
</evidence>
<dbReference type="Pfam" id="PF11790">
    <property type="entry name" value="Glyco_hydro_cc"/>
    <property type="match status" value="1"/>
</dbReference>
<keyword evidence="3" id="KW-1185">Reference proteome</keyword>
<proteinExistence type="predicted"/>
<evidence type="ECO:0000313" key="3">
    <source>
        <dbReference type="Proteomes" id="UP001056384"/>
    </source>
</evidence>
<dbReference type="PANTHER" id="PTHR34154:SF14">
    <property type="entry name" value="ASL1-LIKE GLYCOSYL HYDROLASE CATALYTIC DOMAIN-CONTAINING PROTEIN"/>
    <property type="match status" value="1"/>
</dbReference>
<dbReference type="Proteomes" id="UP001056384">
    <property type="component" value="Chromosome 2"/>
</dbReference>
<dbReference type="EMBL" id="CP099419">
    <property type="protein sequence ID" value="USW48830.1"/>
    <property type="molecule type" value="Genomic_DNA"/>
</dbReference>
<dbReference type="InterPro" id="IPR024655">
    <property type="entry name" value="Asl1_glyco_hydro_catalytic"/>
</dbReference>
<gene>
    <name evidence="2" type="ORF">Slin15195_G021490</name>
</gene>
<reference evidence="2" key="1">
    <citation type="submission" date="2022-06" db="EMBL/GenBank/DDBJ databases">
        <title>Complete genome sequences of two strains of the flax pathogen Septoria linicola.</title>
        <authorList>
            <person name="Lapalu N."/>
            <person name="Simon A."/>
            <person name="Demenou B."/>
            <person name="Paumier D."/>
            <person name="Guillot M.-P."/>
            <person name="Gout L."/>
            <person name="Valade R."/>
        </authorList>
    </citation>
    <scope>NUCLEOTIDE SEQUENCE</scope>
    <source>
        <strain evidence="2">SE15195</strain>
    </source>
</reference>
<organism evidence="2 3">
    <name type="scientific">Septoria linicola</name>
    <dbReference type="NCBI Taxonomy" id="215465"/>
    <lineage>
        <taxon>Eukaryota</taxon>
        <taxon>Fungi</taxon>
        <taxon>Dikarya</taxon>
        <taxon>Ascomycota</taxon>
        <taxon>Pezizomycotina</taxon>
        <taxon>Dothideomycetes</taxon>
        <taxon>Dothideomycetidae</taxon>
        <taxon>Mycosphaerellales</taxon>
        <taxon>Mycosphaerellaceae</taxon>
        <taxon>Septoria</taxon>
    </lineage>
</organism>
<name>A0A9Q9AGU7_9PEZI</name>
<dbReference type="InterPro" id="IPR053183">
    <property type="entry name" value="ASL1"/>
</dbReference>
<evidence type="ECO:0000313" key="2">
    <source>
        <dbReference type="EMBL" id="USW48830.1"/>
    </source>
</evidence>
<accession>A0A9Q9AGU7</accession>
<dbReference type="GO" id="GO:0071966">
    <property type="term" value="P:fungal-type cell wall polysaccharide metabolic process"/>
    <property type="evidence" value="ECO:0007669"/>
    <property type="project" value="TreeGrafter"/>
</dbReference>
<protein>
    <recommendedName>
        <fullName evidence="1">Asl1-like glycosyl hydrolase catalytic domain-containing protein</fullName>
    </recommendedName>
</protein>
<dbReference type="GO" id="GO:0009277">
    <property type="term" value="C:fungal-type cell wall"/>
    <property type="evidence" value="ECO:0007669"/>
    <property type="project" value="TreeGrafter"/>
</dbReference>
<dbReference type="PANTHER" id="PTHR34154">
    <property type="entry name" value="ALKALI-SENSITIVE LINKAGE PROTEIN 1"/>
    <property type="match status" value="1"/>
</dbReference>